<evidence type="ECO:0000313" key="2">
    <source>
        <dbReference type="Proteomes" id="UP001321766"/>
    </source>
</evidence>
<reference evidence="1 2" key="1">
    <citation type="journal article" date="2023" name="Microbiol. Spectr.">
        <title>Symbiosis of Carpenter Bees with Uncharacterized Lactic Acid Bacteria Showing NAD Auxotrophy.</title>
        <authorList>
            <person name="Kawasaki S."/>
            <person name="Ozawa K."/>
            <person name="Mori T."/>
            <person name="Yamamoto A."/>
            <person name="Ito M."/>
            <person name="Ohkuma M."/>
            <person name="Sakamoto M."/>
            <person name="Matsutani M."/>
        </authorList>
    </citation>
    <scope>NUCLEOTIDE SEQUENCE [LARGE SCALE GENOMIC DNA]</scope>
    <source>
        <strain evidence="1 2">Kim37-2</strain>
    </source>
</reference>
<keyword evidence="2" id="KW-1185">Reference proteome</keyword>
<protein>
    <recommendedName>
        <fullName evidence="3">Transposase</fullName>
    </recommendedName>
</protein>
<gene>
    <name evidence="1" type="ORF">KIM372_17560</name>
</gene>
<proteinExistence type="predicted"/>
<dbReference type="Proteomes" id="UP001321766">
    <property type="component" value="Chromosome"/>
</dbReference>
<evidence type="ECO:0008006" key="3">
    <source>
        <dbReference type="Google" id="ProtNLM"/>
    </source>
</evidence>
<name>A0ABN6SCP6_9BIFI</name>
<evidence type="ECO:0000313" key="1">
    <source>
        <dbReference type="EMBL" id="BDR53849.1"/>
    </source>
</evidence>
<accession>A0ABN6SCP6</accession>
<organism evidence="1 2">
    <name type="scientific">Bombiscardovia nodaiensis</name>
    <dbReference type="NCBI Taxonomy" id="2932181"/>
    <lineage>
        <taxon>Bacteria</taxon>
        <taxon>Bacillati</taxon>
        <taxon>Actinomycetota</taxon>
        <taxon>Actinomycetes</taxon>
        <taxon>Bifidobacteriales</taxon>
        <taxon>Bifidobacteriaceae</taxon>
        <taxon>Bombiscardovia</taxon>
    </lineage>
</organism>
<sequence>MVYPRELRERVVAYAYENHAVREAVGLIRKDPGVDPAGLSNRERSLLVDALWDKWPVGALCARLRLPRSFYYRHRGQAARQAKASRRIALGERLRSVSESNWRSYGYRRLTDALQAGV</sequence>
<dbReference type="EMBL" id="AP026798">
    <property type="protein sequence ID" value="BDR53849.1"/>
    <property type="molecule type" value="Genomic_DNA"/>
</dbReference>